<accession>K8XZC0</accession>
<reference evidence="2 3" key="2">
    <citation type="journal article" date="2014" name="Emerg. Microbes Infect.">
        <title>Potential impact on kidney infection: a whole-genome analysis of Leptospira santarosai serovar Shermani.</title>
        <authorList>
            <person name="Chou L.F."/>
            <person name="Chen T.W."/>
            <person name="Ko Y.C."/>
            <person name="Pan M.J."/>
            <person name="Tian Y.C."/>
            <person name="Chiu C.H."/>
            <person name="Tang P."/>
            <person name="Hung C.C."/>
            <person name="Yang C.W."/>
        </authorList>
    </citation>
    <scope>NUCLEOTIDE SEQUENCE</scope>
    <source>
        <strain evidence="2 3">LT 821</strain>
    </source>
</reference>
<reference evidence="2 3" key="1">
    <citation type="journal article" date="2012" name="Gene">
        <title>Sequence of Leptospira santarosai serovar Shermani genome and prediction of virulence-associated genes.</title>
        <authorList>
            <person name="Chou L.F."/>
            <person name="Chen Y.T."/>
            <person name="Lu C.W."/>
            <person name="Ko Y.C."/>
            <person name="Tang C.Y."/>
            <person name="Pan M.J."/>
            <person name="Tian Y.C."/>
            <person name="Chiu C.H."/>
            <person name="Hung C.C."/>
            <person name="Yang C.W."/>
        </authorList>
    </citation>
    <scope>NUCLEOTIDE SEQUENCE [LARGE SCALE GENOMIC DNA]</scope>
    <source>
        <strain evidence="2">LT 821</strain>
    </source>
</reference>
<feature type="transmembrane region" description="Helical" evidence="1">
    <location>
        <begin position="64"/>
        <end position="85"/>
    </location>
</feature>
<dbReference type="Proteomes" id="UP000035800">
    <property type="component" value="Chromosome I"/>
</dbReference>
<dbReference type="EMBL" id="CP006694">
    <property type="protein sequence ID" value="EKT86664.2"/>
    <property type="molecule type" value="Genomic_DNA"/>
</dbReference>
<dbReference type="RefSeq" id="WP_016551938.1">
    <property type="nucleotide sequence ID" value="NZ_CP006694.1"/>
</dbReference>
<evidence type="ECO:0000313" key="3">
    <source>
        <dbReference type="Proteomes" id="UP000035800"/>
    </source>
</evidence>
<keyword evidence="1" id="KW-0472">Membrane</keyword>
<evidence type="ECO:0000313" key="2">
    <source>
        <dbReference type="EMBL" id="EKT86664.2"/>
    </source>
</evidence>
<keyword evidence="1" id="KW-1133">Transmembrane helix</keyword>
<dbReference type="KEGG" id="lst:LSS_11165"/>
<evidence type="ECO:0000256" key="1">
    <source>
        <dbReference type="SAM" id="Phobius"/>
    </source>
</evidence>
<dbReference type="STRING" id="758847.LSS_11165"/>
<dbReference type="AlphaFoldDB" id="K8XZC0"/>
<organism evidence="2 3">
    <name type="scientific">Leptospira santarosai serovar Shermani str. LT 821</name>
    <dbReference type="NCBI Taxonomy" id="758847"/>
    <lineage>
        <taxon>Bacteria</taxon>
        <taxon>Pseudomonadati</taxon>
        <taxon>Spirochaetota</taxon>
        <taxon>Spirochaetia</taxon>
        <taxon>Leptospirales</taxon>
        <taxon>Leptospiraceae</taxon>
        <taxon>Leptospira</taxon>
    </lineage>
</organism>
<sequence>MKTLNKLNLFLKNSSAKYKNKFVVKIDPDFCLKLSQNRHRIRITNDDRQLSVRSDGFKTLEDSLFAMNIMILISMVLSFSDMLWYF</sequence>
<dbReference type="GeneID" id="29740656"/>
<protein>
    <submittedName>
        <fullName evidence="2">Uncharacterized protein</fullName>
    </submittedName>
</protein>
<proteinExistence type="predicted"/>
<keyword evidence="1" id="KW-0812">Transmembrane</keyword>
<name>K8XZC0_9LEPT</name>
<gene>
    <name evidence="2" type="ORF">LSS_11165</name>
</gene>